<protein>
    <submittedName>
        <fullName evidence="5">Neurogenic locus Notch protein</fullName>
    </submittedName>
</protein>
<dbReference type="PROSITE" id="PS00022">
    <property type="entry name" value="EGF_1"/>
    <property type="match status" value="1"/>
</dbReference>
<dbReference type="PANTHER" id="PTHR14949:SF54">
    <property type="entry name" value="VWFD DOMAIN-CONTAINING PROTEIN"/>
    <property type="match status" value="1"/>
</dbReference>
<dbReference type="GO" id="GO:0005102">
    <property type="term" value="F:signaling receptor binding"/>
    <property type="evidence" value="ECO:0007669"/>
    <property type="project" value="TreeGrafter"/>
</dbReference>
<keyword evidence="2 3" id="KW-1015">Disulfide bond</keyword>
<name>A0AAD4MZN9_9BILA</name>
<sequence length="312" mass="34340">MSLISDNYTIETFNEIINAGVSSKLIYEGSICDAYPCLNDGSCVEMPNRNASKKGYFCLCPEVYTGHDCEIRVPSHCLNFTCPEGSTCWPGLHLVYPRPECISIANTTACEINPCLNGGKCLSFGGYAELATFRQRRCFCEPPFMGILCEVSFDASEPFGAHLIQTGGPNSTWSALQIAFTFSSILILVATLFALCYGCNHSCYLLLPSLSSLRQRKPRMTSSRNYTKFPFIAVNKDSECDYFFEDDLFEAESRNPGQTCVVQRGGACCIAMGIRDPSSMPISSTAESFIAYDNKEADRQSSSNQVPSPVHI</sequence>
<evidence type="ECO:0000256" key="2">
    <source>
        <dbReference type="ARBA" id="ARBA00023157"/>
    </source>
</evidence>
<gene>
    <name evidence="5" type="ORF">DdX_11760</name>
</gene>
<keyword evidence="6" id="KW-1185">Reference proteome</keyword>
<dbReference type="Pfam" id="PF00008">
    <property type="entry name" value="EGF"/>
    <property type="match status" value="1"/>
</dbReference>
<evidence type="ECO:0000259" key="4">
    <source>
        <dbReference type="PROSITE" id="PS50026"/>
    </source>
</evidence>
<dbReference type="GO" id="GO:0009986">
    <property type="term" value="C:cell surface"/>
    <property type="evidence" value="ECO:0007669"/>
    <property type="project" value="TreeGrafter"/>
</dbReference>
<feature type="domain" description="EGF-like" evidence="4">
    <location>
        <begin position="28"/>
        <end position="70"/>
    </location>
</feature>
<dbReference type="CDD" id="cd00054">
    <property type="entry name" value="EGF_CA"/>
    <property type="match status" value="1"/>
</dbReference>
<comment type="caution">
    <text evidence="3">Lacks conserved residue(s) required for the propagation of feature annotation.</text>
</comment>
<dbReference type="SUPFAM" id="SSF57196">
    <property type="entry name" value="EGF/Laminin"/>
    <property type="match status" value="2"/>
</dbReference>
<evidence type="ECO:0000313" key="5">
    <source>
        <dbReference type="EMBL" id="KAI1708681.1"/>
    </source>
</evidence>
<feature type="disulfide bond" evidence="3">
    <location>
        <begin position="140"/>
        <end position="149"/>
    </location>
</feature>
<keyword evidence="1" id="KW-0732">Signal</keyword>
<dbReference type="InterPro" id="IPR050969">
    <property type="entry name" value="Dev_Signal_Modulators"/>
</dbReference>
<proteinExistence type="predicted"/>
<dbReference type="Proteomes" id="UP001201812">
    <property type="component" value="Unassembled WGS sequence"/>
</dbReference>
<organism evidence="5 6">
    <name type="scientific">Ditylenchus destructor</name>
    <dbReference type="NCBI Taxonomy" id="166010"/>
    <lineage>
        <taxon>Eukaryota</taxon>
        <taxon>Metazoa</taxon>
        <taxon>Ecdysozoa</taxon>
        <taxon>Nematoda</taxon>
        <taxon>Chromadorea</taxon>
        <taxon>Rhabditida</taxon>
        <taxon>Tylenchina</taxon>
        <taxon>Tylenchomorpha</taxon>
        <taxon>Sphaerularioidea</taxon>
        <taxon>Anguinidae</taxon>
        <taxon>Anguininae</taxon>
        <taxon>Ditylenchus</taxon>
    </lineage>
</organism>
<feature type="domain" description="EGF-like" evidence="4">
    <location>
        <begin position="106"/>
        <end position="150"/>
    </location>
</feature>
<feature type="disulfide bond" evidence="3">
    <location>
        <begin position="60"/>
        <end position="69"/>
    </location>
</feature>
<evidence type="ECO:0000256" key="1">
    <source>
        <dbReference type="ARBA" id="ARBA00022729"/>
    </source>
</evidence>
<dbReference type="PROSITE" id="PS50026">
    <property type="entry name" value="EGF_3"/>
    <property type="match status" value="2"/>
</dbReference>
<comment type="caution">
    <text evidence="5">The sequence shown here is derived from an EMBL/GenBank/DDBJ whole genome shotgun (WGS) entry which is preliminary data.</text>
</comment>
<dbReference type="AlphaFoldDB" id="A0AAD4MZN9"/>
<dbReference type="PANTHER" id="PTHR14949">
    <property type="entry name" value="EGF-LIKE-DOMAIN, MULTIPLE 7, 8"/>
    <property type="match status" value="1"/>
</dbReference>
<dbReference type="Gene3D" id="2.10.25.10">
    <property type="entry name" value="Laminin"/>
    <property type="match status" value="2"/>
</dbReference>
<reference evidence="5" key="1">
    <citation type="submission" date="2022-01" db="EMBL/GenBank/DDBJ databases">
        <title>Genome Sequence Resource for Two Populations of Ditylenchus destructor, the Migratory Endoparasitic Phytonematode.</title>
        <authorList>
            <person name="Zhang H."/>
            <person name="Lin R."/>
            <person name="Xie B."/>
        </authorList>
    </citation>
    <scope>NUCLEOTIDE SEQUENCE</scope>
    <source>
        <strain evidence="5">BazhouSP</strain>
    </source>
</reference>
<keyword evidence="3" id="KW-0245">EGF-like domain</keyword>
<evidence type="ECO:0000256" key="3">
    <source>
        <dbReference type="PROSITE-ProRule" id="PRU00076"/>
    </source>
</evidence>
<dbReference type="PROSITE" id="PS01186">
    <property type="entry name" value="EGF_2"/>
    <property type="match status" value="1"/>
</dbReference>
<dbReference type="GO" id="GO:0005576">
    <property type="term" value="C:extracellular region"/>
    <property type="evidence" value="ECO:0007669"/>
    <property type="project" value="TreeGrafter"/>
</dbReference>
<dbReference type="EMBL" id="JAKKPZ010000034">
    <property type="protein sequence ID" value="KAI1708681.1"/>
    <property type="molecule type" value="Genomic_DNA"/>
</dbReference>
<dbReference type="InterPro" id="IPR000742">
    <property type="entry name" value="EGF"/>
</dbReference>
<accession>A0AAD4MZN9</accession>
<dbReference type="SMART" id="SM00181">
    <property type="entry name" value="EGF"/>
    <property type="match status" value="2"/>
</dbReference>
<evidence type="ECO:0000313" key="6">
    <source>
        <dbReference type="Proteomes" id="UP001201812"/>
    </source>
</evidence>